<dbReference type="Pfam" id="PF14580">
    <property type="entry name" value="LRR_9"/>
    <property type="match status" value="1"/>
</dbReference>
<evidence type="ECO:0000313" key="16">
    <source>
        <dbReference type="Proteomes" id="UP001162164"/>
    </source>
</evidence>
<comment type="function">
    <text evidence="1">Cilium-specific protein required for cilia structures.</text>
</comment>
<evidence type="ECO:0000256" key="3">
    <source>
        <dbReference type="ARBA" id="ARBA00022490"/>
    </source>
</evidence>
<reference evidence="15" key="1">
    <citation type="journal article" date="2023" name="Insect Mol. Biol.">
        <title>Genome sequencing provides insights into the evolution of gene families encoding plant cell wall-degrading enzymes in longhorned beetles.</title>
        <authorList>
            <person name="Shin N.R."/>
            <person name="Okamura Y."/>
            <person name="Kirsch R."/>
            <person name="Pauchet Y."/>
        </authorList>
    </citation>
    <scope>NUCLEOTIDE SEQUENCE</scope>
    <source>
        <strain evidence="15">MMC_N1</strain>
    </source>
</reference>
<evidence type="ECO:0000256" key="2">
    <source>
        <dbReference type="ARBA" id="ARBA00004611"/>
    </source>
</evidence>
<comment type="similarity">
    <text evidence="12">Belongs to the DRC3 family.</text>
</comment>
<dbReference type="PANTHER" id="PTHR45973">
    <property type="entry name" value="PROTEIN PHOSPHATASE 1 REGULATORY SUBUNIT SDS22-RELATED"/>
    <property type="match status" value="1"/>
</dbReference>
<evidence type="ECO:0000256" key="9">
    <source>
        <dbReference type="ARBA" id="ARBA00023212"/>
    </source>
</evidence>
<evidence type="ECO:0000256" key="5">
    <source>
        <dbReference type="ARBA" id="ARBA00022737"/>
    </source>
</evidence>
<evidence type="ECO:0000256" key="4">
    <source>
        <dbReference type="ARBA" id="ARBA00022614"/>
    </source>
</evidence>
<evidence type="ECO:0000256" key="1">
    <source>
        <dbReference type="ARBA" id="ARBA00003843"/>
    </source>
</evidence>
<dbReference type="PROSITE" id="PS51450">
    <property type="entry name" value="LRR"/>
    <property type="match status" value="3"/>
</dbReference>
<evidence type="ECO:0000256" key="10">
    <source>
        <dbReference type="ARBA" id="ARBA00023273"/>
    </source>
</evidence>
<dbReference type="InterPro" id="IPR032675">
    <property type="entry name" value="LRR_dom_sf"/>
</dbReference>
<sequence>MGLINPCKEREPRVIDNDLIQMCILRQYSKGEVGRLVRLEGIPFDELEEISFEFLNILKIDHLWMLTALTKLKLNNNFIEKIEHLETLVNLREVDLSFNKINKIENLEALEKIEKLSLYENHIEVIENLDNQKLLSVFSIGHNRISRSESVYYLRKFRKLASLNMAHNPCAEAEHFRSYIAAFLPKLVYYEYKRIDELERDDGCQRFEEELTALQKVEDEENAKTAVIEKMKADAEIYSLSFVEYLNTRYLFDQMFEDDIEGLAFLDIGEDVEHYYKEFEEQFLKCCMQIFDIGQKHYALRTEEIEQFQKTVETAKKTSQEESIRHMEVFVEAKTKMFDEIRALEKKLNDEDITEEYFNEKVDEYSNEFSNLIHELWKILMKLELQLFEQMDEVNGNFGHVLTDMINVFMEEAQAAFSVIRTSEVTYTENIADAAGRLLTSTNINDDVVIPESLTEIMYDKESVNNAIGTTHDKHMLVIDTREDTLVSRAKKCAETFTTDLVKEEIARNRYKILEINHFLDVQREEFEDLIAENTIVVDIDDLEL</sequence>
<protein>
    <recommendedName>
        <fullName evidence="11">Dynein axonemal assembly factor 1 homolog</fullName>
    </recommendedName>
    <alternativeName>
        <fullName evidence="13">Dynein regulatory complex subunit 3</fullName>
    </alternativeName>
</protein>
<evidence type="ECO:0000256" key="11">
    <source>
        <dbReference type="ARBA" id="ARBA00024433"/>
    </source>
</evidence>
<dbReference type="SMART" id="SM00365">
    <property type="entry name" value="LRR_SD22"/>
    <property type="match status" value="3"/>
</dbReference>
<evidence type="ECO:0000256" key="13">
    <source>
        <dbReference type="ARBA" id="ARBA00040950"/>
    </source>
</evidence>
<gene>
    <name evidence="15" type="ORF">NQ317_008718</name>
</gene>
<keyword evidence="5" id="KW-0677">Repeat</keyword>
<dbReference type="Proteomes" id="UP001162164">
    <property type="component" value="Unassembled WGS sequence"/>
</dbReference>
<dbReference type="PANTHER" id="PTHR45973:SF12">
    <property type="entry name" value="DYNEIN REGULATORY COMPLEX SUBUNIT 3"/>
    <property type="match status" value="1"/>
</dbReference>
<proteinExistence type="inferred from homology"/>
<evidence type="ECO:0000256" key="14">
    <source>
        <dbReference type="SAM" id="Coils"/>
    </source>
</evidence>
<evidence type="ECO:0000256" key="12">
    <source>
        <dbReference type="ARBA" id="ARBA00038378"/>
    </source>
</evidence>
<keyword evidence="3" id="KW-0963">Cytoplasm</keyword>
<comment type="caution">
    <text evidence="15">The sequence shown here is derived from an EMBL/GenBank/DDBJ whole genome shotgun (WGS) entry which is preliminary data.</text>
</comment>
<evidence type="ECO:0000313" key="15">
    <source>
        <dbReference type="EMBL" id="KAJ8967352.1"/>
    </source>
</evidence>
<keyword evidence="16" id="KW-1185">Reference proteome</keyword>
<accession>A0ABQ9IWU0</accession>
<name>A0ABQ9IWU0_9CUCU</name>
<comment type="subcellular location">
    <subcellularLocation>
        <location evidence="2">Cytoplasm</location>
        <location evidence="2">Cytoskeleton</location>
        <location evidence="2">Flagellum axoneme</location>
    </subcellularLocation>
</comment>
<evidence type="ECO:0000256" key="7">
    <source>
        <dbReference type="ARBA" id="ARBA00023054"/>
    </source>
</evidence>
<keyword evidence="7 14" id="KW-0175">Coiled coil</keyword>
<dbReference type="InterPro" id="IPR050576">
    <property type="entry name" value="Cilia_flagella_integrity"/>
</dbReference>
<dbReference type="EMBL" id="JAPWTJ010002204">
    <property type="protein sequence ID" value="KAJ8967352.1"/>
    <property type="molecule type" value="Genomic_DNA"/>
</dbReference>
<keyword evidence="10" id="KW-0966">Cell projection</keyword>
<dbReference type="InterPro" id="IPR001611">
    <property type="entry name" value="Leu-rich_rpt"/>
</dbReference>
<keyword evidence="8" id="KW-0969">Cilium</keyword>
<evidence type="ECO:0000256" key="6">
    <source>
        <dbReference type="ARBA" id="ARBA00022846"/>
    </source>
</evidence>
<feature type="coiled-coil region" evidence="14">
    <location>
        <begin position="204"/>
        <end position="234"/>
    </location>
</feature>
<dbReference type="Gene3D" id="3.80.10.10">
    <property type="entry name" value="Ribonuclease Inhibitor"/>
    <property type="match status" value="1"/>
</dbReference>
<keyword evidence="4" id="KW-0433">Leucine-rich repeat</keyword>
<evidence type="ECO:0000256" key="8">
    <source>
        <dbReference type="ARBA" id="ARBA00023069"/>
    </source>
</evidence>
<keyword evidence="6" id="KW-0282">Flagellum</keyword>
<organism evidence="15 16">
    <name type="scientific">Molorchus minor</name>
    <dbReference type="NCBI Taxonomy" id="1323400"/>
    <lineage>
        <taxon>Eukaryota</taxon>
        <taxon>Metazoa</taxon>
        <taxon>Ecdysozoa</taxon>
        <taxon>Arthropoda</taxon>
        <taxon>Hexapoda</taxon>
        <taxon>Insecta</taxon>
        <taxon>Pterygota</taxon>
        <taxon>Neoptera</taxon>
        <taxon>Endopterygota</taxon>
        <taxon>Coleoptera</taxon>
        <taxon>Polyphaga</taxon>
        <taxon>Cucujiformia</taxon>
        <taxon>Chrysomeloidea</taxon>
        <taxon>Cerambycidae</taxon>
        <taxon>Lamiinae</taxon>
        <taxon>Monochamini</taxon>
        <taxon>Molorchus</taxon>
    </lineage>
</organism>
<dbReference type="SUPFAM" id="SSF52075">
    <property type="entry name" value="Outer arm dynein light chain 1"/>
    <property type="match status" value="1"/>
</dbReference>
<keyword evidence="9" id="KW-0206">Cytoskeleton</keyword>